<gene>
    <name evidence="3" type="ORF">FIE12Z_5474</name>
</gene>
<evidence type="ECO:0000256" key="1">
    <source>
        <dbReference type="SAM" id="MobiDB-lite"/>
    </source>
</evidence>
<sequence>MDIIFPPSLPQNQSRVDHHQNLPRTSSTTANMVLLPPTRNAFHPSPSMDSDTIKEIAQQMISEKLAEKVAPKQTIHPRDIYNAAAQHVYKRNPPVVGVMGGFTWNKWMLWIYIGIPVLIIIVMIGLVMKKQDYTNRRAALEAEAVAAFEGNKEEDIDHSKIYFNQPWSHKEIKEKKAADKAARAAAEALLAGV</sequence>
<protein>
    <submittedName>
        <fullName evidence="3">Uncharacterized protein</fullName>
    </submittedName>
</protein>
<keyword evidence="4" id="KW-1185">Reference proteome</keyword>
<comment type="caution">
    <text evidence="3">The sequence shown here is derived from an EMBL/GenBank/DDBJ whole genome shotgun (WGS) entry which is preliminary data.</text>
</comment>
<organism evidence="3 4">
    <name type="scientific">Fusarium flagelliforme</name>
    <dbReference type="NCBI Taxonomy" id="2675880"/>
    <lineage>
        <taxon>Eukaryota</taxon>
        <taxon>Fungi</taxon>
        <taxon>Dikarya</taxon>
        <taxon>Ascomycota</taxon>
        <taxon>Pezizomycotina</taxon>
        <taxon>Sordariomycetes</taxon>
        <taxon>Hypocreomycetidae</taxon>
        <taxon>Hypocreales</taxon>
        <taxon>Nectriaceae</taxon>
        <taxon>Fusarium</taxon>
        <taxon>Fusarium incarnatum-equiseti species complex</taxon>
    </lineage>
</organism>
<feature type="region of interest" description="Disordered" evidence="1">
    <location>
        <begin position="1"/>
        <end position="23"/>
    </location>
</feature>
<keyword evidence="2" id="KW-0472">Membrane</keyword>
<keyword evidence="2" id="KW-0812">Transmembrane</keyword>
<evidence type="ECO:0000313" key="4">
    <source>
        <dbReference type="Proteomes" id="UP000265631"/>
    </source>
</evidence>
<dbReference type="AlphaFoldDB" id="A0A395MQT0"/>
<accession>A0A395MQT0</accession>
<proteinExistence type="predicted"/>
<evidence type="ECO:0000313" key="3">
    <source>
        <dbReference type="EMBL" id="RFN50294.1"/>
    </source>
</evidence>
<dbReference type="EMBL" id="PXXK01000142">
    <property type="protein sequence ID" value="RFN50294.1"/>
    <property type="molecule type" value="Genomic_DNA"/>
</dbReference>
<keyword evidence="2" id="KW-1133">Transmembrane helix</keyword>
<evidence type="ECO:0000256" key="2">
    <source>
        <dbReference type="SAM" id="Phobius"/>
    </source>
</evidence>
<feature type="transmembrane region" description="Helical" evidence="2">
    <location>
        <begin position="107"/>
        <end position="127"/>
    </location>
</feature>
<name>A0A395MQT0_9HYPO</name>
<dbReference type="Proteomes" id="UP000265631">
    <property type="component" value="Unassembled WGS sequence"/>
</dbReference>
<reference evidence="3 4" key="1">
    <citation type="journal article" date="2018" name="PLoS Pathog.">
        <title>Evolution of structural diversity of trichothecenes, a family of toxins produced by plant pathogenic and entomopathogenic fungi.</title>
        <authorList>
            <person name="Proctor R.H."/>
            <person name="McCormick S.P."/>
            <person name="Kim H.S."/>
            <person name="Cardoza R.E."/>
            <person name="Stanley A.M."/>
            <person name="Lindo L."/>
            <person name="Kelly A."/>
            <person name="Brown D.W."/>
            <person name="Lee T."/>
            <person name="Vaughan M.M."/>
            <person name="Alexander N.J."/>
            <person name="Busman M."/>
            <person name="Gutierrez S."/>
        </authorList>
    </citation>
    <scope>NUCLEOTIDE SEQUENCE [LARGE SCALE GENOMIC DNA]</scope>
    <source>
        <strain evidence="3 4">NRRL 13405</strain>
    </source>
</reference>